<dbReference type="EMBL" id="JWZT01003250">
    <property type="protein sequence ID" value="KII67316.1"/>
    <property type="molecule type" value="Genomic_DNA"/>
</dbReference>
<dbReference type="PANTHER" id="PTHR10161">
    <property type="entry name" value="TARTRATE-RESISTANT ACID PHOSPHATASE TYPE 5"/>
    <property type="match status" value="1"/>
</dbReference>
<evidence type="ECO:0008006" key="5">
    <source>
        <dbReference type="Google" id="ProtNLM"/>
    </source>
</evidence>
<evidence type="ECO:0000313" key="4">
    <source>
        <dbReference type="Proteomes" id="UP000031668"/>
    </source>
</evidence>
<sequence>MQTKSRLLYFSALLCIIETQKQITLKGNQLNVVVIGNFGVSTNDSPVKKAVIDAILNMHQIAPFQLGLNLGNNVLPHGSTVNDFERLDEVFSSVFPLDVIDFDFLTVIGEHDHEGDFDTQIEYHKHRDDRFFLPKRNYVYGSFSNDSDVMLSDDTSIRFMCIDSTPLYQPGMSKQ</sequence>
<comment type="caution">
    <text evidence="3">The sequence shown here is derived from an EMBL/GenBank/DDBJ whole genome shotgun (WGS) entry which is preliminary data.</text>
</comment>
<dbReference type="Gene3D" id="3.60.21.10">
    <property type="match status" value="1"/>
</dbReference>
<evidence type="ECO:0000256" key="1">
    <source>
        <dbReference type="ARBA" id="ARBA00022729"/>
    </source>
</evidence>
<keyword evidence="1" id="KW-0732">Signal</keyword>
<dbReference type="SUPFAM" id="SSF56300">
    <property type="entry name" value="Metallo-dependent phosphatases"/>
    <property type="match status" value="1"/>
</dbReference>
<reference evidence="3 4" key="1">
    <citation type="journal article" date="2014" name="Genome Biol. Evol.">
        <title>The genome of the myxosporean Thelohanellus kitauei shows adaptations to nutrient acquisition within its fish host.</title>
        <authorList>
            <person name="Yang Y."/>
            <person name="Xiong J."/>
            <person name="Zhou Z."/>
            <person name="Huo F."/>
            <person name="Miao W."/>
            <person name="Ran C."/>
            <person name="Liu Y."/>
            <person name="Zhang J."/>
            <person name="Feng J."/>
            <person name="Wang M."/>
            <person name="Wang M."/>
            <person name="Wang L."/>
            <person name="Yao B."/>
        </authorList>
    </citation>
    <scope>NUCLEOTIDE SEQUENCE [LARGE SCALE GENOMIC DNA]</scope>
    <source>
        <strain evidence="3">Wuqing</strain>
    </source>
</reference>
<accession>A0A0C2MJI5</accession>
<organism evidence="3 4">
    <name type="scientific">Thelohanellus kitauei</name>
    <name type="common">Myxosporean</name>
    <dbReference type="NCBI Taxonomy" id="669202"/>
    <lineage>
        <taxon>Eukaryota</taxon>
        <taxon>Metazoa</taxon>
        <taxon>Cnidaria</taxon>
        <taxon>Myxozoa</taxon>
        <taxon>Myxosporea</taxon>
        <taxon>Bivalvulida</taxon>
        <taxon>Platysporina</taxon>
        <taxon>Myxobolidae</taxon>
        <taxon>Thelohanellus</taxon>
    </lineage>
</organism>
<protein>
    <recommendedName>
        <fullName evidence="5">Calcineurin-like phosphoesterase domain-containing protein</fullName>
    </recommendedName>
</protein>
<dbReference type="AlphaFoldDB" id="A0A0C2MJI5"/>
<evidence type="ECO:0000256" key="2">
    <source>
        <dbReference type="ARBA" id="ARBA00022801"/>
    </source>
</evidence>
<dbReference type="PANTHER" id="PTHR10161:SF14">
    <property type="entry name" value="TARTRATE-RESISTANT ACID PHOSPHATASE TYPE 5"/>
    <property type="match status" value="1"/>
</dbReference>
<gene>
    <name evidence="3" type="ORF">RF11_03407</name>
</gene>
<proteinExistence type="predicted"/>
<evidence type="ECO:0000313" key="3">
    <source>
        <dbReference type="EMBL" id="KII67316.1"/>
    </source>
</evidence>
<keyword evidence="4" id="KW-1185">Reference proteome</keyword>
<dbReference type="InterPro" id="IPR029052">
    <property type="entry name" value="Metallo-depent_PP-like"/>
</dbReference>
<name>A0A0C2MJI5_THEKT</name>
<dbReference type="OrthoDB" id="411211at2759"/>
<dbReference type="InterPro" id="IPR051558">
    <property type="entry name" value="Metallophosphoesterase_PAP"/>
</dbReference>
<keyword evidence="2" id="KW-0378">Hydrolase</keyword>
<dbReference type="GO" id="GO:0016787">
    <property type="term" value="F:hydrolase activity"/>
    <property type="evidence" value="ECO:0007669"/>
    <property type="project" value="UniProtKB-KW"/>
</dbReference>
<dbReference type="Proteomes" id="UP000031668">
    <property type="component" value="Unassembled WGS sequence"/>
</dbReference>